<dbReference type="AlphaFoldDB" id="A0AA41VNI8"/>
<gene>
    <name evidence="1" type="ORF">MKW94_005550</name>
</gene>
<comment type="caution">
    <text evidence="1">The sequence shown here is derived from an EMBL/GenBank/DDBJ whole genome shotgun (WGS) entry which is preliminary data.</text>
</comment>
<protein>
    <submittedName>
        <fullName evidence="1">Uncharacterized protein</fullName>
    </submittedName>
</protein>
<accession>A0AA41VNI8</accession>
<feature type="non-terminal residue" evidence="1">
    <location>
        <position position="1"/>
    </location>
</feature>
<dbReference type="EMBL" id="JAJJMA010259364">
    <property type="protein sequence ID" value="MCL7044556.1"/>
    <property type="molecule type" value="Genomic_DNA"/>
</dbReference>
<evidence type="ECO:0000313" key="1">
    <source>
        <dbReference type="EMBL" id="MCL7044556.1"/>
    </source>
</evidence>
<evidence type="ECO:0000313" key="2">
    <source>
        <dbReference type="Proteomes" id="UP001177140"/>
    </source>
</evidence>
<name>A0AA41VNI8_PAPNU</name>
<keyword evidence="2" id="KW-1185">Reference proteome</keyword>
<proteinExistence type="predicted"/>
<dbReference type="Proteomes" id="UP001177140">
    <property type="component" value="Unassembled WGS sequence"/>
</dbReference>
<sequence>MEKPQFVPISGKCKQKLFKKWRRDQGLITMKDYELAVAEERPAKEKHTRGDGLIICVSGY</sequence>
<reference evidence="1" key="1">
    <citation type="submission" date="2022-03" db="EMBL/GenBank/DDBJ databases">
        <title>A functionally conserved STORR gene fusion in Papaver species that diverged 16.8 million years ago.</title>
        <authorList>
            <person name="Catania T."/>
        </authorList>
    </citation>
    <scope>NUCLEOTIDE SEQUENCE</scope>
    <source>
        <strain evidence="1">S-191538</strain>
    </source>
</reference>
<organism evidence="1 2">
    <name type="scientific">Papaver nudicaule</name>
    <name type="common">Iceland poppy</name>
    <dbReference type="NCBI Taxonomy" id="74823"/>
    <lineage>
        <taxon>Eukaryota</taxon>
        <taxon>Viridiplantae</taxon>
        <taxon>Streptophyta</taxon>
        <taxon>Embryophyta</taxon>
        <taxon>Tracheophyta</taxon>
        <taxon>Spermatophyta</taxon>
        <taxon>Magnoliopsida</taxon>
        <taxon>Ranunculales</taxon>
        <taxon>Papaveraceae</taxon>
        <taxon>Papaveroideae</taxon>
        <taxon>Papaver</taxon>
    </lineage>
</organism>